<accession>A0A914VVZ8</accession>
<evidence type="ECO:0000259" key="1">
    <source>
        <dbReference type="Pfam" id="PF14534"/>
    </source>
</evidence>
<dbReference type="Pfam" id="PF14534">
    <property type="entry name" value="DUF4440"/>
    <property type="match status" value="1"/>
</dbReference>
<evidence type="ECO:0000313" key="2">
    <source>
        <dbReference type="Proteomes" id="UP000887566"/>
    </source>
</evidence>
<keyword evidence="2" id="KW-1185">Reference proteome</keyword>
<dbReference type="InterPro" id="IPR032710">
    <property type="entry name" value="NTF2-like_dom_sf"/>
</dbReference>
<protein>
    <submittedName>
        <fullName evidence="3">DUF4440 domain-containing protein</fullName>
    </submittedName>
</protein>
<feature type="domain" description="DUF4440" evidence="1">
    <location>
        <begin position="4"/>
        <end position="111"/>
    </location>
</feature>
<dbReference type="WBParaSite" id="PSAMB.scaffold2679size21865.g18792.t1">
    <property type="protein sequence ID" value="PSAMB.scaffold2679size21865.g18792.t1"/>
    <property type="gene ID" value="PSAMB.scaffold2679size21865.g18792"/>
</dbReference>
<dbReference type="Gene3D" id="3.10.450.50">
    <property type="match status" value="1"/>
</dbReference>
<name>A0A914VVZ8_9BILA</name>
<dbReference type="Proteomes" id="UP000887566">
    <property type="component" value="Unplaced"/>
</dbReference>
<proteinExistence type="predicted"/>
<dbReference type="InterPro" id="IPR027843">
    <property type="entry name" value="DUF4440"/>
</dbReference>
<organism evidence="2 3">
    <name type="scientific">Plectus sambesii</name>
    <dbReference type="NCBI Taxonomy" id="2011161"/>
    <lineage>
        <taxon>Eukaryota</taxon>
        <taxon>Metazoa</taxon>
        <taxon>Ecdysozoa</taxon>
        <taxon>Nematoda</taxon>
        <taxon>Chromadorea</taxon>
        <taxon>Plectida</taxon>
        <taxon>Plectina</taxon>
        <taxon>Plectoidea</taxon>
        <taxon>Plectidae</taxon>
        <taxon>Plectus</taxon>
    </lineage>
</organism>
<sequence length="139" mass="16360">MDVIQSLVQLLLRFWNEGDVVKVLEFFSEQAVLYDDDGGEVALEKKEIEDYLSIAFEFVKSRGGLSEMKHKVEKMDVEDDCIIESGTYRWLILHEGRYLRKWVQQNNTWRIKAYYFTVENVYAAASTEIHDNKENETPL</sequence>
<evidence type="ECO:0000313" key="3">
    <source>
        <dbReference type="WBParaSite" id="PSAMB.scaffold2679size21865.g18792.t1"/>
    </source>
</evidence>
<reference evidence="3" key="1">
    <citation type="submission" date="2022-11" db="UniProtKB">
        <authorList>
            <consortium name="WormBaseParasite"/>
        </authorList>
    </citation>
    <scope>IDENTIFICATION</scope>
</reference>
<dbReference type="SUPFAM" id="SSF54427">
    <property type="entry name" value="NTF2-like"/>
    <property type="match status" value="1"/>
</dbReference>
<dbReference type="AlphaFoldDB" id="A0A914VVZ8"/>